<evidence type="ECO:0000313" key="1">
    <source>
        <dbReference type="EMBL" id="KAK4098256.1"/>
    </source>
</evidence>
<accession>A0AAN6PWB3</accession>
<protein>
    <submittedName>
        <fullName evidence="1">Uncharacterized protein</fullName>
    </submittedName>
</protein>
<name>A0AAN6PWB3_9PEZI</name>
<gene>
    <name evidence="1" type="ORF">N658DRAFT_499676</name>
</gene>
<evidence type="ECO:0000313" key="2">
    <source>
        <dbReference type="Proteomes" id="UP001305647"/>
    </source>
</evidence>
<organism evidence="1 2">
    <name type="scientific">Parathielavia hyrcaniae</name>
    <dbReference type="NCBI Taxonomy" id="113614"/>
    <lineage>
        <taxon>Eukaryota</taxon>
        <taxon>Fungi</taxon>
        <taxon>Dikarya</taxon>
        <taxon>Ascomycota</taxon>
        <taxon>Pezizomycotina</taxon>
        <taxon>Sordariomycetes</taxon>
        <taxon>Sordariomycetidae</taxon>
        <taxon>Sordariales</taxon>
        <taxon>Chaetomiaceae</taxon>
        <taxon>Parathielavia</taxon>
    </lineage>
</organism>
<proteinExistence type="predicted"/>
<dbReference type="EMBL" id="MU863661">
    <property type="protein sequence ID" value="KAK4098256.1"/>
    <property type="molecule type" value="Genomic_DNA"/>
</dbReference>
<reference evidence="1" key="2">
    <citation type="submission" date="2023-05" db="EMBL/GenBank/DDBJ databases">
        <authorList>
            <consortium name="Lawrence Berkeley National Laboratory"/>
            <person name="Steindorff A."/>
            <person name="Hensen N."/>
            <person name="Bonometti L."/>
            <person name="Westerberg I."/>
            <person name="Brannstrom I.O."/>
            <person name="Guillou S."/>
            <person name="Cros-Aarteil S."/>
            <person name="Calhoun S."/>
            <person name="Haridas S."/>
            <person name="Kuo A."/>
            <person name="Mondo S."/>
            <person name="Pangilinan J."/>
            <person name="Riley R."/>
            <person name="Labutti K."/>
            <person name="Andreopoulos B."/>
            <person name="Lipzen A."/>
            <person name="Chen C."/>
            <person name="Yanf M."/>
            <person name="Daum C."/>
            <person name="Ng V."/>
            <person name="Clum A."/>
            <person name="Ohm R."/>
            <person name="Martin F."/>
            <person name="Silar P."/>
            <person name="Natvig D."/>
            <person name="Lalanne C."/>
            <person name="Gautier V."/>
            <person name="Ament-Velasquez S.L."/>
            <person name="Kruys A."/>
            <person name="Hutchinson M.I."/>
            <person name="Powell A.J."/>
            <person name="Barry K."/>
            <person name="Miller A.N."/>
            <person name="Grigoriev I.V."/>
            <person name="Debuchy R."/>
            <person name="Gladieux P."/>
            <person name="Thoren M.H."/>
            <person name="Johannesson H."/>
        </authorList>
    </citation>
    <scope>NUCLEOTIDE SEQUENCE</scope>
    <source>
        <strain evidence="1">CBS 757.83</strain>
    </source>
</reference>
<dbReference type="Proteomes" id="UP001305647">
    <property type="component" value="Unassembled WGS sequence"/>
</dbReference>
<reference evidence="1" key="1">
    <citation type="journal article" date="2023" name="Mol. Phylogenet. Evol.">
        <title>Genome-scale phylogeny and comparative genomics of the fungal order Sordariales.</title>
        <authorList>
            <person name="Hensen N."/>
            <person name="Bonometti L."/>
            <person name="Westerberg I."/>
            <person name="Brannstrom I.O."/>
            <person name="Guillou S."/>
            <person name="Cros-Aarteil S."/>
            <person name="Calhoun S."/>
            <person name="Haridas S."/>
            <person name="Kuo A."/>
            <person name="Mondo S."/>
            <person name="Pangilinan J."/>
            <person name="Riley R."/>
            <person name="LaButti K."/>
            <person name="Andreopoulos B."/>
            <person name="Lipzen A."/>
            <person name="Chen C."/>
            <person name="Yan M."/>
            <person name="Daum C."/>
            <person name="Ng V."/>
            <person name="Clum A."/>
            <person name="Steindorff A."/>
            <person name="Ohm R.A."/>
            <person name="Martin F."/>
            <person name="Silar P."/>
            <person name="Natvig D.O."/>
            <person name="Lalanne C."/>
            <person name="Gautier V."/>
            <person name="Ament-Velasquez S.L."/>
            <person name="Kruys A."/>
            <person name="Hutchinson M.I."/>
            <person name="Powell A.J."/>
            <person name="Barry K."/>
            <person name="Miller A.N."/>
            <person name="Grigoriev I.V."/>
            <person name="Debuchy R."/>
            <person name="Gladieux P."/>
            <person name="Hiltunen Thoren M."/>
            <person name="Johannesson H."/>
        </authorList>
    </citation>
    <scope>NUCLEOTIDE SEQUENCE</scope>
    <source>
        <strain evidence="1">CBS 757.83</strain>
    </source>
</reference>
<comment type="caution">
    <text evidence="1">The sequence shown here is derived from an EMBL/GenBank/DDBJ whole genome shotgun (WGS) entry which is preliminary data.</text>
</comment>
<keyword evidence="2" id="KW-1185">Reference proteome</keyword>
<dbReference type="AlphaFoldDB" id="A0AAN6PWB3"/>
<sequence length="86" mass="10068">MSFHFLVVVLISRRKSQELTFPVVNSQCRISLTSLDYDYLLLTLPHMTWTREVGGVNLPTNGKRAEQRWLWTQDHEPETQVQPLLT</sequence>